<dbReference type="Gene3D" id="2.40.50.140">
    <property type="entry name" value="Nucleic acid-binding proteins"/>
    <property type="match status" value="1"/>
</dbReference>
<keyword evidence="1 2" id="KW-0238">DNA-binding</keyword>
<dbReference type="SUPFAM" id="SSF50249">
    <property type="entry name" value="Nucleic acid-binding proteins"/>
    <property type="match status" value="1"/>
</dbReference>
<organism evidence="4 5">
    <name type="scientific">Flavobacterium phage vB_FspS_tant8-1</name>
    <dbReference type="NCBI Taxonomy" id="2686278"/>
    <lineage>
        <taxon>Viruses</taxon>
        <taxon>Duplodnaviria</taxon>
        <taxon>Heunggongvirae</taxon>
        <taxon>Uroviricota</taxon>
        <taxon>Caudoviricetes</taxon>
        <taxon>Tantvirus</taxon>
        <taxon>Tantvirus tant</taxon>
    </lineage>
</organism>
<dbReference type="Pfam" id="PF00436">
    <property type="entry name" value="SSB"/>
    <property type="match status" value="1"/>
</dbReference>
<feature type="region of interest" description="Disordered" evidence="3">
    <location>
        <begin position="104"/>
        <end position="153"/>
    </location>
</feature>
<keyword evidence="5" id="KW-1185">Reference proteome</keyword>
<proteinExistence type="inferred from homology"/>
<dbReference type="GO" id="GO:0009295">
    <property type="term" value="C:nucleoid"/>
    <property type="evidence" value="ECO:0007669"/>
    <property type="project" value="TreeGrafter"/>
</dbReference>
<dbReference type="EMBL" id="MN812239">
    <property type="protein sequence ID" value="QHB40949.1"/>
    <property type="molecule type" value="Genomic_DNA"/>
</dbReference>
<feature type="compositionally biased region" description="Low complexity" evidence="3">
    <location>
        <begin position="109"/>
        <end position="124"/>
    </location>
</feature>
<dbReference type="PANTHER" id="PTHR10302">
    <property type="entry name" value="SINGLE-STRANDED DNA-BINDING PROTEIN"/>
    <property type="match status" value="1"/>
</dbReference>
<dbReference type="PROSITE" id="PS50935">
    <property type="entry name" value="SSB"/>
    <property type="match status" value="1"/>
</dbReference>
<evidence type="ECO:0000313" key="5">
    <source>
        <dbReference type="Proteomes" id="UP000464671"/>
    </source>
</evidence>
<dbReference type="InterPro" id="IPR012340">
    <property type="entry name" value="NA-bd_OB-fold"/>
</dbReference>
<dbReference type="GO" id="GO:0003697">
    <property type="term" value="F:single-stranded DNA binding"/>
    <property type="evidence" value="ECO:0007669"/>
    <property type="project" value="InterPro"/>
</dbReference>
<dbReference type="InterPro" id="IPR000424">
    <property type="entry name" value="Primosome_PriB/ssb"/>
</dbReference>
<name>A0A6B9LVA6_9CAUD</name>
<reference evidence="4 5" key="1">
    <citation type="journal article" date="2020" name="Viruses">
        <title>Diversity and Host Interactions Among Virulent and Temperate Baltic Sea Flavobacterium Phages.</title>
        <authorList>
            <person name="Nilsson E."/>
            <person name="Bayfield O.W."/>
            <person name="Lundin D."/>
            <person name="Antson A.A."/>
            <person name="Holmfeldt K."/>
        </authorList>
    </citation>
    <scope>NUCLEOTIDE SEQUENCE [LARGE SCALE GENOMIC DNA]</scope>
</reference>
<gene>
    <name evidence="4" type="ORF">tant81_gp018</name>
</gene>
<dbReference type="CDD" id="cd04496">
    <property type="entry name" value="SSB_OBF"/>
    <property type="match status" value="1"/>
</dbReference>
<evidence type="ECO:0000256" key="2">
    <source>
        <dbReference type="PIRNR" id="PIRNR002070"/>
    </source>
</evidence>
<protein>
    <recommendedName>
        <fullName evidence="2">Single-stranded DNA-binding protein</fullName>
    </recommendedName>
</protein>
<dbReference type="Proteomes" id="UP000464671">
    <property type="component" value="Segment"/>
</dbReference>
<feature type="compositionally biased region" description="Polar residues" evidence="3">
    <location>
        <begin position="130"/>
        <end position="144"/>
    </location>
</feature>
<evidence type="ECO:0000313" key="4">
    <source>
        <dbReference type="EMBL" id="QHB40949.1"/>
    </source>
</evidence>
<dbReference type="InterPro" id="IPR011344">
    <property type="entry name" value="ssDNA-bd"/>
</dbReference>
<evidence type="ECO:0000256" key="1">
    <source>
        <dbReference type="ARBA" id="ARBA00023125"/>
    </source>
</evidence>
<dbReference type="GO" id="GO:0006260">
    <property type="term" value="P:DNA replication"/>
    <property type="evidence" value="ECO:0007669"/>
    <property type="project" value="InterPro"/>
</dbReference>
<dbReference type="PANTHER" id="PTHR10302:SF27">
    <property type="entry name" value="SINGLE-STRANDED DNA-BINDING PROTEIN"/>
    <property type="match status" value="1"/>
</dbReference>
<accession>A0A6B9LVA6</accession>
<dbReference type="HAMAP" id="MF_00984">
    <property type="entry name" value="SSB"/>
    <property type="match status" value="1"/>
</dbReference>
<sequence>MSTFQKMIIIGHLGSDPQTKHFDGGSQLTQLSIATTEHWTDKTSGEKKELTEWHRIVLNGKLSELAEKYLKKGSKVLIEGKLKTRKYTDAQNVERYTTEIVGQNMTFMSSSNTDSTSSSDNNTSAVDQYMTKQPNNGIENPPSSSKEHDDLPF</sequence>
<dbReference type="NCBIfam" id="TIGR00621">
    <property type="entry name" value="ssb"/>
    <property type="match status" value="1"/>
</dbReference>
<evidence type="ECO:0000256" key="3">
    <source>
        <dbReference type="SAM" id="MobiDB-lite"/>
    </source>
</evidence>
<dbReference type="PIRSF" id="PIRSF002070">
    <property type="entry name" value="SSB"/>
    <property type="match status" value="1"/>
</dbReference>